<name>A0ABR2ZKL9_9AGAR</name>
<organism evidence="2 3">
    <name type="scientific">Marasmius tenuissimus</name>
    <dbReference type="NCBI Taxonomy" id="585030"/>
    <lineage>
        <taxon>Eukaryota</taxon>
        <taxon>Fungi</taxon>
        <taxon>Dikarya</taxon>
        <taxon>Basidiomycota</taxon>
        <taxon>Agaricomycotina</taxon>
        <taxon>Agaricomycetes</taxon>
        <taxon>Agaricomycetidae</taxon>
        <taxon>Agaricales</taxon>
        <taxon>Marasmiineae</taxon>
        <taxon>Marasmiaceae</taxon>
        <taxon>Marasmius</taxon>
    </lineage>
</organism>
<gene>
    <name evidence="2" type="ORF">AAF712_010908</name>
</gene>
<sequence>MKPKDLHKIIHFDEQSKCFLAQEGERLKVFTWAYGDKSKPPEHIRPECIIPSDNPDSVFAVKQLHWFHPDRPYLAFIPRFDIVLKQHPAFNVLAYQYGRFPTIEVSPGKYRLNLKVAASWDTLERWLKNMVKQLHLLGDPPSSLVPKTFQTWPYPARSGYLTFESSRPNVQHMAARTRDSFLPLIATCSILVFWCYRRHKKSSEGGVAFQWLKSLKVENDPTEQAQEQHRTWISELLHSFVGDADVPRVGTVLNGTKVGCPDWYSHLKGFNMPICIYWGYLHELSGCPLTSPSADYRHWTVRTDEPYCQLYRLAPRNTDIQHLHDRVAAGILLSPDYPPSPSLSQPSLEDEIMAIPVHLDSGQKRGESVEAYFQRQHERQQELIANESLLHRQRRLQRERDNRKKPQLGKKGPRIWYWVKEDHDFRVRTQLTRAEGEKYWSDYGFEQKRFNSFQNCWDICSEFGDYDEDEISEGQGDEPEGHVVVNAVPLPSPESS</sequence>
<evidence type="ECO:0000313" key="3">
    <source>
        <dbReference type="Proteomes" id="UP001437256"/>
    </source>
</evidence>
<protein>
    <submittedName>
        <fullName evidence="2">Uncharacterized protein</fullName>
    </submittedName>
</protein>
<dbReference type="EMBL" id="JBBXMP010000111">
    <property type="protein sequence ID" value="KAL0062226.1"/>
    <property type="molecule type" value="Genomic_DNA"/>
</dbReference>
<keyword evidence="3" id="KW-1185">Reference proteome</keyword>
<proteinExistence type="predicted"/>
<feature type="compositionally biased region" description="Acidic residues" evidence="1">
    <location>
        <begin position="468"/>
        <end position="478"/>
    </location>
</feature>
<dbReference type="Proteomes" id="UP001437256">
    <property type="component" value="Unassembled WGS sequence"/>
</dbReference>
<reference evidence="2 3" key="1">
    <citation type="submission" date="2024-05" db="EMBL/GenBank/DDBJ databases">
        <title>A draft genome resource for the thread blight pathogen Marasmius tenuissimus strain MS-2.</title>
        <authorList>
            <person name="Yulfo-Soto G.E."/>
            <person name="Baruah I.K."/>
            <person name="Amoako-Attah I."/>
            <person name="Bukari Y."/>
            <person name="Meinhardt L.W."/>
            <person name="Bailey B.A."/>
            <person name="Cohen S.P."/>
        </authorList>
    </citation>
    <scope>NUCLEOTIDE SEQUENCE [LARGE SCALE GENOMIC DNA]</scope>
    <source>
        <strain evidence="2 3">MS-2</strain>
    </source>
</reference>
<comment type="caution">
    <text evidence="2">The sequence shown here is derived from an EMBL/GenBank/DDBJ whole genome shotgun (WGS) entry which is preliminary data.</text>
</comment>
<evidence type="ECO:0000313" key="2">
    <source>
        <dbReference type="EMBL" id="KAL0062226.1"/>
    </source>
</evidence>
<evidence type="ECO:0000256" key="1">
    <source>
        <dbReference type="SAM" id="MobiDB-lite"/>
    </source>
</evidence>
<accession>A0ABR2ZKL9</accession>
<feature type="region of interest" description="Disordered" evidence="1">
    <location>
        <begin position="468"/>
        <end position="496"/>
    </location>
</feature>